<dbReference type="GO" id="GO:0005886">
    <property type="term" value="C:plasma membrane"/>
    <property type="evidence" value="ECO:0007669"/>
    <property type="project" value="UniProtKB-SubCell"/>
</dbReference>
<feature type="transmembrane region" description="Helical" evidence="13">
    <location>
        <begin position="336"/>
        <end position="359"/>
    </location>
</feature>
<evidence type="ECO:0000256" key="5">
    <source>
        <dbReference type="ARBA" id="ARBA00022597"/>
    </source>
</evidence>
<evidence type="ECO:0000256" key="11">
    <source>
        <dbReference type="ARBA" id="ARBA00076792"/>
    </source>
</evidence>
<proteinExistence type="inferred from homology"/>
<dbReference type="InterPro" id="IPR003663">
    <property type="entry name" value="Sugar/inositol_transpt"/>
</dbReference>
<evidence type="ECO:0000313" key="16">
    <source>
        <dbReference type="Proteomes" id="UP000472676"/>
    </source>
</evidence>
<comment type="similarity">
    <text evidence="2 12">Belongs to the major facilitator superfamily. Sugar transporter (TC 2.A.1.1) family.</text>
</comment>
<comment type="caution">
    <text evidence="15">The sequence shown here is derived from an EMBL/GenBank/DDBJ whole genome shotgun (WGS) entry which is preliminary data.</text>
</comment>
<organism evidence="15 16">
    <name type="scientific">Solimonas terrae</name>
    <dbReference type="NCBI Taxonomy" id="1396819"/>
    <lineage>
        <taxon>Bacteria</taxon>
        <taxon>Pseudomonadati</taxon>
        <taxon>Pseudomonadota</taxon>
        <taxon>Gammaproteobacteria</taxon>
        <taxon>Nevskiales</taxon>
        <taxon>Nevskiaceae</taxon>
        <taxon>Solimonas</taxon>
    </lineage>
</organism>
<comment type="catalytic activity">
    <reaction evidence="9">
        <text>D-xylose(in) + H(+)(in) = D-xylose(out) + H(+)(out)</text>
        <dbReference type="Rhea" id="RHEA:28959"/>
        <dbReference type="ChEBI" id="CHEBI:15378"/>
        <dbReference type="ChEBI" id="CHEBI:53455"/>
    </reaction>
    <physiologicalReaction direction="right-to-left" evidence="9">
        <dbReference type="Rhea" id="RHEA:28961"/>
    </physiologicalReaction>
</comment>
<dbReference type="PROSITE" id="PS50850">
    <property type="entry name" value="MFS"/>
    <property type="match status" value="1"/>
</dbReference>
<evidence type="ECO:0000256" key="13">
    <source>
        <dbReference type="SAM" id="Phobius"/>
    </source>
</evidence>
<name>A0A6M2BLE5_9GAMM</name>
<feature type="transmembrane region" description="Helical" evidence="13">
    <location>
        <begin position="365"/>
        <end position="388"/>
    </location>
</feature>
<evidence type="ECO:0000256" key="2">
    <source>
        <dbReference type="ARBA" id="ARBA00010992"/>
    </source>
</evidence>
<protein>
    <recommendedName>
        <fullName evidence="10">D-xylose-proton symporter</fullName>
    </recommendedName>
    <alternativeName>
        <fullName evidence="11">D-xylose transporter</fullName>
    </alternativeName>
</protein>
<dbReference type="InterPro" id="IPR036259">
    <property type="entry name" value="MFS_trans_sf"/>
</dbReference>
<feature type="domain" description="Major facilitator superfamily (MFS) profile" evidence="14">
    <location>
        <begin position="15"/>
        <end position="460"/>
    </location>
</feature>
<dbReference type="FunFam" id="1.20.1250.20:FF:000122">
    <property type="entry name" value="D-xylose transporter XylE"/>
    <property type="match status" value="1"/>
</dbReference>
<evidence type="ECO:0000256" key="10">
    <source>
        <dbReference type="ARBA" id="ARBA00070440"/>
    </source>
</evidence>
<dbReference type="InterPro" id="IPR020846">
    <property type="entry name" value="MFS_dom"/>
</dbReference>
<evidence type="ECO:0000256" key="9">
    <source>
        <dbReference type="ARBA" id="ARBA00050593"/>
    </source>
</evidence>
<feature type="transmembrane region" description="Helical" evidence="13">
    <location>
        <begin position="12"/>
        <end position="37"/>
    </location>
</feature>
<dbReference type="NCBIfam" id="TIGR00879">
    <property type="entry name" value="SP"/>
    <property type="match status" value="1"/>
</dbReference>
<evidence type="ECO:0000256" key="3">
    <source>
        <dbReference type="ARBA" id="ARBA00022448"/>
    </source>
</evidence>
<dbReference type="GO" id="GO:0022857">
    <property type="term" value="F:transmembrane transporter activity"/>
    <property type="evidence" value="ECO:0007669"/>
    <property type="project" value="InterPro"/>
</dbReference>
<dbReference type="InterPro" id="IPR005828">
    <property type="entry name" value="MFS_sugar_transport-like"/>
</dbReference>
<evidence type="ECO:0000313" key="15">
    <source>
        <dbReference type="EMBL" id="NGY03308.1"/>
    </source>
</evidence>
<evidence type="ECO:0000256" key="6">
    <source>
        <dbReference type="ARBA" id="ARBA00022692"/>
    </source>
</evidence>
<feature type="transmembrane region" description="Helical" evidence="13">
    <location>
        <begin position="126"/>
        <end position="147"/>
    </location>
</feature>
<dbReference type="PROSITE" id="PS00217">
    <property type="entry name" value="SUGAR_TRANSPORT_2"/>
    <property type="match status" value="1"/>
</dbReference>
<dbReference type="PANTHER" id="PTHR48023">
    <property type="entry name" value="D-XYLOSE-PROTON SYMPORTER-LIKE 2"/>
    <property type="match status" value="1"/>
</dbReference>
<feature type="transmembrane region" description="Helical" evidence="13">
    <location>
        <begin position="439"/>
        <end position="456"/>
    </location>
</feature>
<evidence type="ECO:0000256" key="4">
    <source>
        <dbReference type="ARBA" id="ARBA00022475"/>
    </source>
</evidence>
<evidence type="ECO:0000256" key="1">
    <source>
        <dbReference type="ARBA" id="ARBA00004651"/>
    </source>
</evidence>
<keyword evidence="7 13" id="KW-1133">Transmembrane helix</keyword>
<evidence type="ECO:0000256" key="8">
    <source>
        <dbReference type="ARBA" id="ARBA00023136"/>
    </source>
</evidence>
<keyword evidence="8 13" id="KW-0472">Membrane</keyword>
<keyword evidence="16" id="KW-1185">Reference proteome</keyword>
<feature type="transmembrane region" description="Helical" evidence="13">
    <location>
        <begin position="159"/>
        <end position="181"/>
    </location>
</feature>
<feature type="transmembrane region" description="Helical" evidence="13">
    <location>
        <begin position="307"/>
        <end position="329"/>
    </location>
</feature>
<feature type="transmembrane region" description="Helical" evidence="13">
    <location>
        <begin position="263"/>
        <end position="292"/>
    </location>
</feature>
<dbReference type="Proteomes" id="UP000472676">
    <property type="component" value="Unassembled WGS sequence"/>
</dbReference>
<gene>
    <name evidence="15" type="primary">xylE</name>
    <name evidence="15" type="ORF">G7Y85_00875</name>
</gene>
<dbReference type="SUPFAM" id="SSF103473">
    <property type="entry name" value="MFS general substrate transporter"/>
    <property type="match status" value="1"/>
</dbReference>
<dbReference type="PROSITE" id="PS00216">
    <property type="entry name" value="SUGAR_TRANSPORT_1"/>
    <property type="match status" value="1"/>
</dbReference>
<keyword evidence="6 13" id="KW-0812">Transmembrane</keyword>
<dbReference type="InterPro" id="IPR050820">
    <property type="entry name" value="MFS_Sugar_Transporter"/>
</dbReference>
<feature type="transmembrane region" description="Helical" evidence="13">
    <location>
        <begin position="57"/>
        <end position="80"/>
    </location>
</feature>
<keyword evidence="4" id="KW-1003">Cell membrane</keyword>
<feature type="transmembrane region" description="Helical" evidence="13">
    <location>
        <begin position="193"/>
        <end position="214"/>
    </location>
</feature>
<dbReference type="NCBIfam" id="NF007484">
    <property type="entry name" value="PRK10077.1"/>
    <property type="match status" value="1"/>
</dbReference>
<dbReference type="PRINTS" id="PR00171">
    <property type="entry name" value="SUGRTRNSPORT"/>
</dbReference>
<dbReference type="RefSeq" id="WP_166250728.1">
    <property type="nucleotide sequence ID" value="NZ_JAAMOW010000001.1"/>
</dbReference>
<dbReference type="InterPro" id="IPR005829">
    <property type="entry name" value="Sugar_transporter_CS"/>
</dbReference>
<keyword evidence="5" id="KW-0762">Sugar transport</keyword>
<dbReference type="AlphaFoldDB" id="A0A6M2BLE5"/>
<feature type="transmembrane region" description="Helical" evidence="13">
    <location>
        <begin position="92"/>
        <end position="114"/>
    </location>
</feature>
<keyword evidence="3 12" id="KW-0813">Transport</keyword>
<dbReference type="Gene3D" id="1.20.1250.20">
    <property type="entry name" value="MFS general substrate transporter like domains"/>
    <property type="match status" value="2"/>
</dbReference>
<evidence type="ECO:0000256" key="7">
    <source>
        <dbReference type="ARBA" id="ARBA00022989"/>
    </source>
</evidence>
<accession>A0A6M2BLE5</accession>
<sequence>MNPASRSSHSLATRLTLIANLGGLMFGYDTAVISGAVDSIDRYFIAPLALSETARDTLSGFTISSALIGCVIGAAMAGWAADRSGRRKTLMLAAVLFIVSSIGAALPEIGFGAIGAAGPAALPAFILYRILGGVGIGIASMVSPMYIAEIAPGAIRGRLVSYNQMAIVVGIVGVYFVNWAIAGAGDDAWVHAVGWRLMLASAALPAALLLLLLLRADDSPRWLVLKARDDEARSLLVRLAGEVEADRALAEIRQSLVQHTQPLLHFGAGVVIIGVLLSVFQQAVGINAVLYYAPLIFRNMGAGGQTALLQTVLVGVVNLLATVLAIFTVDRWGRKPLLVLGGFVMAAAMAALSICFASQALGIGALLAMLVYVAGFALSWGPVTWVLLAEIFPNSIKGRALSLAVAAQWLANIAVSWSFRLFDGNSRLIAHFHHGFPYALYAAISLFAAIFVLRCVPETKGRSLESVASLWKRRD</sequence>
<feature type="transmembrane region" description="Helical" evidence="13">
    <location>
        <begin position="400"/>
        <end position="419"/>
    </location>
</feature>
<evidence type="ECO:0000256" key="12">
    <source>
        <dbReference type="RuleBase" id="RU003346"/>
    </source>
</evidence>
<reference evidence="15 16" key="1">
    <citation type="journal article" date="2014" name="Int. J. Syst. Evol. Microbiol.">
        <title>Solimonas terrae sp. nov., isolated from soil.</title>
        <authorList>
            <person name="Kim S.J."/>
            <person name="Moon J.Y."/>
            <person name="Weon H.Y."/>
            <person name="Ahn J.H."/>
            <person name="Chen W.M."/>
            <person name="Kwon S.W."/>
        </authorList>
    </citation>
    <scope>NUCLEOTIDE SEQUENCE [LARGE SCALE GENOMIC DNA]</scope>
    <source>
        <strain evidence="15 16">KIS83-12</strain>
    </source>
</reference>
<comment type="subcellular location">
    <subcellularLocation>
        <location evidence="1">Cell membrane</location>
        <topology evidence="1">Multi-pass membrane protein</topology>
    </subcellularLocation>
</comment>
<dbReference type="EMBL" id="JAAMOW010000001">
    <property type="protein sequence ID" value="NGY03308.1"/>
    <property type="molecule type" value="Genomic_DNA"/>
</dbReference>
<dbReference type="PANTHER" id="PTHR48023:SF4">
    <property type="entry name" value="D-XYLOSE-PROTON SYMPORTER-LIKE 2"/>
    <property type="match status" value="1"/>
</dbReference>
<evidence type="ECO:0000259" key="14">
    <source>
        <dbReference type="PROSITE" id="PS50850"/>
    </source>
</evidence>
<dbReference type="Pfam" id="PF00083">
    <property type="entry name" value="Sugar_tr"/>
    <property type="match status" value="1"/>
</dbReference>